<proteinExistence type="predicted"/>
<dbReference type="EMBL" id="BARS01020970">
    <property type="protein sequence ID" value="GAG13002.1"/>
    <property type="molecule type" value="Genomic_DNA"/>
</dbReference>
<feature type="non-terminal residue" evidence="1">
    <location>
        <position position="137"/>
    </location>
</feature>
<protein>
    <submittedName>
        <fullName evidence="1">Uncharacterized protein</fullName>
    </submittedName>
</protein>
<gene>
    <name evidence="1" type="ORF">S01H1_33757</name>
</gene>
<evidence type="ECO:0000313" key="1">
    <source>
        <dbReference type="EMBL" id="GAG13002.1"/>
    </source>
</evidence>
<comment type="caution">
    <text evidence="1">The sequence shown here is derived from an EMBL/GenBank/DDBJ whole genome shotgun (WGS) entry which is preliminary data.</text>
</comment>
<accession>X0VPF8</accession>
<reference evidence="1" key="1">
    <citation type="journal article" date="2014" name="Front. Microbiol.">
        <title>High frequency of phylogenetically diverse reductive dehalogenase-homologous genes in deep subseafloor sedimentary metagenomes.</title>
        <authorList>
            <person name="Kawai M."/>
            <person name="Futagami T."/>
            <person name="Toyoda A."/>
            <person name="Takaki Y."/>
            <person name="Nishi S."/>
            <person name="Hori S."/>
            <person name="Arai W."/>
            <person name="Tsubouchi T."/>
            <person name="Morono Y."/>
            <person name="Uchiyama I."/>
            <person name="Ito T."/>
            <person name="Fujiyama A."/>
            <person name="Inagaki F."/>
            <person name="Takami H."/>
        </authorList>
    </citation>
    <scope>NUCLEOTIDE SEQUENCE</scope>
    <source>
        <strain evidence="1">Expedition CK06-06</strain>
    </source>
</reference>
<name>X0VPF8_9ZZZZ</name>
<organism evidence="1">
    <name type="scientific">marine sediment metagenome</name>
    <dbReference type="NCBI Taxonomy" id="412755"/>
    <lineage>
        <taxon>unclassified sequences</taxon>
        <taxon>metagenomes</taxon>
        <taxon>ecological metagenomes</taxon>
    </lineage>
</organism>
<sequence>MVDKSIIAPDRYTPGPTPIGTKEMPMFLEYELRKIAAGMALGAAVDEDADYNWTGQHHWDVGDSMAATPVPNIPLTIEGAFGLFTFNPGDENFVDLLRVVGQWYFDPPPVGLPTPQTGTLMSFGVTFDNGFPQLQLG</sequence>
<dbReference type="AlphaFoldDB" id="X0VPF8"/>